<name>A0ABY0D9T9_9BRAD</name>
<dbReference type="EMBL" id="RDRA01000034">
    <property type="protein sequence ID" value="RXG86624.1"/>
    <property type="molecule type" value="Genomic_DNA"/>
</dbReference>
<dbReference type="InterPro" id="IPR000873">
    <property type="entry name" value="AMP-dep_synth/lig_dom"/>
</dbReference>
<reference evidence="2 3" key="1">
    <citation type="submission" date="2018-10" db="EMBL/GenBank/DDBJ databases">
        <title>Bradyrhizobium sp. nov., isolated from effective nodules of peanut in China.</title>
        <authorList>
            <person name="Li Y."/>
        </authorList>
    </citation>
    <scope>NUCLEOTIDE SEQUENCE [LARGE SCALE GENOMIC DNA]</scope>
    <source>
        <strain evidence="2 3">CCBAU 51781</strain>
    </source>
</reference>
<dbReference type="InterPro" id="IPR050237">
    <property type="entry name" value="ATP-dep_AMP-bd_enzyme"/>
</dbReference>
<evidence type="ECO:0000313" key="2">
    <source>
        <dbReference type="EMBL" id="RXG86624.1"/>
    </source>
</evidence>
<comment type="caution">
    <text evidence="2">The sequence shown here is derived from an EMBL/GenBank/DDBJ whole genome shotgun (WGS) entry which is preliminary data.</text>
</comment>
<accession>A0ABY0D9T9</accession>
<dbReference type="InterPro" id="IPR042099">
    <property type="entry name" value="ANL_N_sf"/>
</dbReference>
<keyword evidence="3" id="KW-1185">Reference proteome</keyword>
<organism evidence="2 3">
    <name type="scientific">Bradyrhizobium zhanjiangense</name>
    <dbReference type="NCBI Taxonomy" id="1325107"/>
    <lineage>
        <taxon>Bacteria</taxon>
        <taxon>Pseudomonadati</taxon>
        <taxon>Pseudomonadota</taxon>
        <taxon>Alphaproteobacteria</taxon>
        <taxon>Hyphomicrobiales</taxon>
        <taxon>Nitrobacteraceae</taxon>
        <taxon>Bradyrhizobium</taxon>
    </lineage>
</organism>
<evidence type="ECO:0000259" key="1">
    <source>
        <dbReference type="Pfam" id="PF00501"/>
    </source>
</evidence>
<dbReference type="PANTHER" id="PTHR43767:SF1">
    <property type="entry name" value="NONRIBOSOMAL PEPTIDE SYNTHASE PES1 (EUROFUNG)-RELATED"/>
    <property type="match status" value="1"/>
</dbReference>
<dbReference type="RefSeq" id="WP_128942708.1">
    <property type="nucleotide sequence ID" value="NZ_RDRA01000034.1"/>
</dbReference>
<feature type="domain" description="AMP-dependent synthetase/ligase" evidence="1">
    <location>
        <begin position="10"/>
        <end position="368"/>
    </location>
</feature>
<dbReference type="Proteomes" id="UP000289946">
    <property type="component" value="Unassembled WGS sequence"/>
</dbReference>
<gene>
    <name evidence="2" type="ORF">EAS62_37075</name>
</gene>
<evidence type="ECO:0000313" key="3">
    <source>
        <dbReference type="Proteomes" id="UP000289946"/>
    </source>
</evidence>
<dbReference type="Gene3D" id="3.40.50.12780">
    <property type="entry name" value="N-terminal domain of ligase-like"/>
    <property type="match status" value="1"/>
</dbReference>
<sequence length="423" mass="47205">MRTIHELITRQSVERPEMPFLRFEGNIISFSELRQRVSSVSAVLREIGVKSGDRVGLMMTNHPDHVIIYLALAWLGAISVEVATDLNIGGIQLQLHDAEPQFFIVESQFVPEVKAVLEELRFVGLRILVRDAAKLNLERPFHSLRLDQPFATCEAFSATLDRIHTISYASGTVEGAKGTVLTERFVQIGANSAAVLADVRDNDVLFLWEPFCHNLGWTSVLIALQHGISIALVECCSGSKCWDQIRESGATILHYFGGAMNILLERPPQPNDRDNSIRVAWGATAPKASRRIFQERFGITVRECYGLSEPQNVTHLNLEGRLGSIGKPIEDLFECWIIGEDGKKLPNGEIGEIVVRPKLPGIVMRGYFRDPKRTAEVLRDGCVYTGDLGYQDNEGFFFALVARRAACGGVEKTFLHKRIIVHI</sequence>
<proteinExistence type="predicted"/>
<dbReference type="Pfam" id="PF00501">
    <property type="entry name" value="AMP-binding"/>
    <property type="match status" value="1"/>
</dbReference>
<protein>
    <recommendedName>
        <fullName evidence="1">AMP-dependent synthetase/ligase domain-containing protein</fullName>
    </recommendedName>
</protein>
<dbReference type="SUPFAM" id="SSF56801">
    <property type="entry name" value="Acetyl-CoA synthetase-like"/>
    <property type="match status" value="1"/>
</dbReference>
<dbReference type="PANTHER" id="PTHR43767">
    <property type="entry name" value="LONG-CHAIN-FATTY-ACID--COA LIGASE"/>
    <property type="match status" value="1"/>
</dbReference>